<dbReference type="OrthoDB" id="4557675at2"/>
<evidence type="ECO:0000313" key="3">
    <source>
        <dbReference type="Proteomes" id="UP000463138"/>
    </source>
</evidence>
<protein>
    <submittedName>
        <fullName evidence="2">DUF2798 domain-containing protein</fullName>
    </submittedName>
</protein>
<organism evidence="2 3">
    <name type="scientific">Halopseudomonas laoshanensis</name>
    <dbReference type="NCBI Taxonomy" id="2268758"/>
    <lineage>
        <taxon>Bacteria</taxon>
        <taxon>Pseudomonadati</taxon>
        <taxon>Pseudomonadota</taxon>
        <taxon>Gammaproteobacteria</taxon>
        <taxon>Pseudomonadales</taxon>
        <taxon>Pseudomonadaceae</taxon>
        <taxon>Halopseudomonas</taxon>
    </lineage>
</organism>
<dbReference type="Pfam" id="PF11391">
    <property type="entry name" value="DUF2798"/>
    <property type="match status" value="1"/>
</dbReference>
<comment type="caution">
    <text evidence="2">The sequence shown here is derived from an EMBL/GenBank/DDBJ whole genome shotgun (WGS) entry which is preliminary data.</text>
</comment>
<keyword evidence="1" id="KW-0472">Membrane</keyword>
<sequence>MALIMSGIMSMVISLFNIGWVDNILAIWLKAWMLAFLVAFPTITVVVPVVRYLVSFIVASDKNS</sequence>
<name>A0A7V7GXX6_9GAMM</name>
<keyword evidence="3" id="KW-1185">Reference proteome</keyword>
<keyword evidence="1" id="KW-1133">Transmembrane helix</keyword>
<feature type="transmembrane region" description="Helical" evidence="1">
    <location>
        <begin position="7"/>
        <end position="28"/>
    </location>
</feature>
<keyword evidence="1" id="KW-0812">Transmembrane</keyword>
<evidence type="ECO:0000313" key="2">
    <source>
        <dbReference type="EMBL" id="KAA0697039.1"/>
    </source>
</evidence>
<proteinExistence type="predicted"/>
<dbReference type="InterPro" id="IPR021529">
    <property type="entry name" value="DUF2798"/>
</dbReference>
<gene>
    <name evidence="2" type="ORF">DT594_04025</name>
</gene>
<accession>A0A7V7GXX6</accession>
<evidence type="ECO:0000256" key="1">
    <source>
        <dbReference type="SAM" id="Phobius"/>
    </source>
</evidence>
<dbReference type="EMBL" id="QOVF01000001">
    <property type="protein sequence ID" value="KAA0697039.1"/>
    <property type="molecule type" value="Genomic_DNA"/>
</dbReference>
<dbReference type="Proteomes" id="UP000463138">
    <property type="component" value="Unassembled WGS sequence"/>
</dbReference>
<reference evidence="2 3" key="1">
    <citation type="submission" date="2018-07" db="EMBL/GenBank/DDBJ databases">
        <title>Pseudomonas laoshanensis sp. nov., isolated from soil.</title>
        <authorList>
            <person name="Sun J."/>
            <person name="Yu L."/>
            <person name="Wang M."/>
            <person name="Zhang C."/>
        </authorList>
    </citation>
    <scope>NUCLEOTIDE SEQUENCE [LARGE SCALE GENOMIC DNA]</scope>
    <source>
        <strain evidence="2 3">Y22</strain>
    </source>
</reference>
<dbReference type="AlphaFoldDB" id="A0A7V7GXX6"/>
<feature type="transmembrane region" description="Helical" evidence="1">
    <location>
        <begin position="34"/>
        <end position="54"/>
    </location>
</feature>